<dbReference type="EMBL" id="JACAGB010000004">
    <property type="protein sequence ID" value="KAF6366396.1"/>
    <property type="molecule type" value="Genomic_DNA"/>
</dbReference>
<proteinExistence type="predicted"/>
<sequence>MPQGPFPGHVPLSIHVSGPHAHVAFPGELRRLRARAQPGGVSGLRSISDPALRRELAWKAELSSSRPEEAVRSELQEAVGALAVTQSSLTAESPRSFPTTRNLRAIARVCKRPGQRTSQELDPRQSHVTCDARRLSPISSTTASTWEILII</sequence>
<evidence type="ECO:0000313" key="1">
    <source>
        <dbReference type="EMBL" id="KAF6366396.1"/>
    </source>
</evidence>
<dbReference type="Proteomes" id="UP000558488">
    <property type="component" value="Unassembled WGS sequence"/>
</dbReference>
<comment type="caution">
    <text evidence="1">The sequence shown here is derived from an EMBL/GenBank/DDBJ whole genome shotgun (WGS) entry which is preliminary data.</text>
</comment>
<protein>
    <submittedName>
        <fullName evidence="1">Uncharacterized protein</fullName>
    </submittedName>
</protein>
<name>A0A7J7YXN7_PIPKU</name>
<gene>
    <name evidence="1" type="ORF">mPipKuh1_009815</name>
</gene>
<reference evidence="1 2" key="1">
    <citation type="journal article" date="2020" name="Nature">
        <title>Six reference-quality genomes reveal evolution of bat adaptations.</title>
        <authorList>
            <person name="Jebb D."/>
            <person name="Huang Z."/>
            <person name="Pippel M."/>
            <person name="Hughes G.M."/>
            <person name="Lavrichenko K."/>
            <person name="Devanna P."/>
            <person name="Winkler S."/>
            <person name="Jermiin L.S."/>
            <person name="Skirmuntt E.C."/>
            <person name="Katzourakis A."/>
            <person name="Burkitt-Gray L."/>
            <person name="Ray D.A."/>
            <person name="Sullivan K.A.M."/>
            <person name="Roscito J.G."/>
            <person name="Kirilenko B.M."/>
            <person name="Davalos L.M."/>
            <person name="Corthals A.P."/>
            <person name="Power M.L."/>
            <person name="Jones G."/>
            <person name="Ransome R.D."/>
            <person name="Dechmann D.K.N."/>
            <person name="Locatelli A.G."/>
            <person name="Puechmaille S.J."/>
            <person name="Fedrigo O."/>
            <person name="Jarvis E.D."/>
            <person name="Hiller M."/>
            <person name="Vernes S.C."/>
            <person name="Myers E.W."/>
            <person name="Teeling E.C."/>
        </authorList>
    </citation>
    <scope>NUCLEOTIDE SEQUENCE [LARGE SCALE GENOMIC DNA]</scope>
    <source>
        <strain evidence="1">MPipKuh1</strain>
        <tissue evidence="1">Flight muscle</tissue>
    </source>
</reference>
<dbReference type="AlphaFoldDB" id="A0A7J7YXN7"/>
<accession>A0A7J7YXN7</accession>
<organism evidence="1 2">
    <name type="scientific">Pipistrellus kuhlii</name>
    <name type="common">Kuhl's pipistrelle</name>
    <dbReference type="NCBI Taxonomy" id="59472"/>
    <lineage>
        <taxon>Eukaryota</taxon>
        <taxon>Metazoa</taxon>
        <taxon>Chordata</taxon>
        <taxon>Craniata</taxon>
        <taxon>Vertebrata</taxon>
        <taxon>Euteleostomi</taxon>
        <taxon>Mammalia</taxon>
        <taxon>Eutheria</taxon>
        <taxon>Laurasiatheria</taxon>
        <taxon>Chiroptera</taxon>
        <taxon>Yangochiroptera</taxon>
        <taxon>Vespertilionidae</taxon>
        <taxon>Pipistrellus</taxon>
    </lineage>
</organism>
<evidence type="ECO:0000313" key="2">
    <source>
        <dbReference type="Proteomes" id="UP000558488"/>
    </source>
</evidence>
<keyword evidence="2" id="KW-1185">Reference proteome</keyword>